<evidence type="ECO:0000313" key="2">
    <source>
        <dbReference type="Proteomes" id="UP000217289"/>
    </source>
</evidence>
<dbReference type="InterPro" id="IPR016024">
    <property type="entry name" value="ARM-type_fold"/>
</dbReference>
<dbReference type="Gene3D" id="1.25.10.10">
    <property type="entry name" value="Leucine-rich Repeat Variant"/>
    <property type="match status" value="1"/>
</dbReference>
<dbReference type="Proteomes" id="UP000217289">
    <property type="component" value="Chromosome"/>
</dbReference>
<reference evidence="1 2" key="1">
    <citation type="submission" date="2017-06" db="EMBL/GenBank/DDBJ databases">
        <authorList>
            <person name="Kim H.J."/>
            <person name="Triplett B.A."/>
        </authorList>
    </citation>
    <scope>NUCLEOTIDE SEQUENCE [LARGE SCALE GENOMIC DNA]</scope>
    <source>
        <strain evidence="1 2">DSM 14713</strain>
    </source>
</reference>
<name>A0A250IJI6_9BACT</name>
<dbReference type="PROSITE" id="PS50077">
    <property type="entry name" value="HEAT_REPEAT"/>
    <property type="match status" value="1"/>
</dbReference>
<dbReference type="EMBL" id="CP022163">
    <property type="protein sequence ID" value="ATB31351.1"/>
    <property type="molecule type" value="Genomic_DNA"/>
</dbReference>
<dbReference type="Pfam" id="PF13646">
    <property type="entry name" value="HEAT_2"/>
    <property type="match status" value="1"/>
</dbReference>
<dbReference type="InterPro" id="IPR021133">
    <property type="entry name" value="HEAT_type_2"/>
</dbReference>
<organism evidence="1 2">
    <name type="scientific">Melittangium boletus DSM 14713</name>
    <dbReference type="NCBI Taxonomy" id="1294270"/>
    <lineage>
        <taxon>Bacteria</taxon>
        <taxon>Pseudomonadati</taxon>
        <taxon>Myxococcota</taxon>
        <taxon>Myxococcia</taxon>
        <taxon>Myxococcales</taxon>
        <taxon>Cystobacterineae</taxon>
        <taxon>Archangiaceae</taxon>
        <taxon>Melittangium</taxon>
    </lineage>
</organism>
<protein>
    <recommendedName>
        <fullName evidence="3">PBS lyase</fullName>
    </recommendedName>
</protein>
<keyword evidence="2" id="KW-1185">Reference proteome</keyword>
<dbReference type="SUPFAM" id="SSF48371">
    <property type="entry name" value="ARM repeat"/>
    <property type="match status" value="1"/>
</dbReference>
<dbReference type="OrthoDB" id="5503868at2"/>
<accession>A0A250IJI6</accession>
<dbReference type="KEGG" id="mbd:MEBOL_004813"/>
<proteinExistence type="predicted"/>
<dbReference type="AlphaFoldDB" id="A0A250IJI6"/>
<dbReference type="RefSeq" id="WP_095979691.1">
    <property type="nucleotide sequence ID" value="NZ_CP022163.1"/>
</dbReference>
<dbReference type="InterPro" id="IPR011989">
    <property type="entry name" value="ARM-like"/>
</dbReference>
<sequence length="328" mass="35330">MARKANATQWRNELIAAFSEGDEARTRAWVSQLGARKARPLLEAMLDDPDAAVRQAAAFGLGELGGTASARRLEHQLALEEARKDHDGASVAEAVTQALGRIQGANARSSLLRRMERLVAANGPEPADLNDVSRALWRQRHSDLIPFLRQLLEKFALPAPTSLHGLLVLLEKAPEELQAWAADGSVPIELKGEVLTVLAEEIPEALVPTLPAFISSALPLVDTAVKYKGAASGYCTDMFSLLLLHPGHLLPLLPEAALATLRDMARRLVAATPALKCALQAAVLLKHLGHPEDAAHIEAHRPADPVLAKVFDDAARVLRGRTSSERIV</sequence>
<evidence type="ECO:0000313" key="1">
    <source>
        <dbReference type="EMBL" id="ATB31351.1"/>
    </source>
</evidence>
<gene>
    <name evidence="1" type="ORF">MEBOL_004813</name>
</gene>
<evidence type="ECO:0008006" key="3">
    <source>
        <dbReference type="Google" id="ProtNLM"/>
    </source>
</evidence>